<evidence type="ECO:0000313" key="1">
    <source>
        <dbReference type="EMBL" id="KAK3719632.1"/>
    </source>
</evidence>
<proteinExistence type="predicted"/>
<comment type="caution">
    <text evidence="1">The sequence shown here is derived from an EMBL/GenBank/DDBJ whole genome shotgun (WGS) entry which is preliminary data.</text>
</comment>
<organism evidence="1 2">
    <name type="scientific">Vermiconidia calcicola</name>
    <dbReference type="NCBI Taxonomy" id="1690605"/>
    <lineage>
        <taxon>Eukaryota</taxon>
        <taxon>Fungi</taxon>
        <taxon>Dikarya</taxon>
        <taxon>Ascomycota</taxon>
        <taxon>Pezizomycotina</taxon>
        <taxon>Dothideomycetes</taxon>
        <taxon>Dothideomycetidae</taxon>
        <taxon>Mycosphaerellales</taxon>
        <taxon>Extremaceae</taxon>
        <taxon>Vermiconidia</taxon>
    </lineage>
</organism>
<reference evidence="1" key="1">
    <citation type="submission" date="2023-07" db="EMBL/GenBank/DDBJ databases">
        <title>Black Yeasts Isolated from many extreme environments.</title>
        <authorList>
            <person name="Coleine C."/>
            <person name="Stajich J.E."/>
            <person name="Selbmann L."/>
        </authorList>
    </citation>
    <scope>NUCLEOTIDE SEQUENCE</scope>
    <source>
        <strain evidence="1">CCFEE 5714</strain>
    </source>
</reference>
<protein>
    <submittedName>
        <fullName evidence="1">Uncharacterized protein</fullName>
    </submittedName>
</protein>
<accession>A0ACC3NMW9</accession>
<dbReference type="Proteomes" id="UP001281147">
    <property type="component" value="Unassembled WGS sequence"/>
</dbReference>
<keyword evidence="2" id="KW-1185">Reference proteome</keyword>
<name>A0ACC3NMW9_9PEZI</name>
<gene>
    <name evidence="1" type="ORF">LTR37_004169</name>
</gene>
<evidence type="ECO:0000313" key="2">
    <source>
        <dbReference type="Proteomes" id="UP001281147"/>
    </source>
</evidence>
<dbReference type="EMBL" id="JAUTXU010000025">
    <property type="protein sequence ID" value="KAK3719632.1"/>
    <property type="molecule type" value="Genomic_DNA"/>
</dbReference>
<sequence>MSEAPKEIVEHAYDHIADWYLDWVGGQPSPRERYTNKVLENAPASPRVLEIGCGPGVPITRMLLDRGAEVVANDISTKQISMAKARCPQATFVLGDMAALSFEPASLDGVVSFFTIFHLPRAEQKGMLSNIHSWLKPGGMFVLNLATVDEEEIHGEFFGHGMYWSSYGVEDNKEMVSDAGFEMLEVEVLEAGDGKLEESDPDYGVKFMWIAARKKAGA</sequence>